<dbReference type="EMBL" id="EQ979725">
    <property type="protein sequence ID" value="EEF25429.1"/>
    <property type="molecule type" value="Genomic_DNA"/>
</dbReference>
<dbReference type="AntiFam" id="ANF00178">
    <property type="entry name" value="Shadow ORF (opposite dhbF)"/>
</dbReference>
<name>B9TFD4_RICCO</name>
<accession>B9TFD4</accession>
<evidence type="ECO:0000313" key="1">
    <source>
        <dbReference type="EMBL" id="EEF25429.1"/>
    </source>
</evidence>
<dbReference type="InParanoid" id="B9TFD4"/>
<proteinExistence type="predicted"/>
<keyword evidence="2" id="KW-1185">Reference proteome</keyword>
<organism evidence="1 2">
    <name type="scientific">Ricinus communis</name>
    <name type="common">Castor bean</name>
    <dbReference type="NCBI Taxonomy" id="3988"/>
    <lineage>
        <taxon>Eukaryota</taxon>
        <taxon>Viridiplantae</taxon>
        <taxon>Streptophyta</taxon>
        <taxon>Embryophyta</taxon>
        <taxon>Tracheophyta</taxon>
        <taxon>Spermatophyta</taxon>
        <taxon>Magnoliopsida</taxon>
        <taxon>eudicotyledons</taxon>
        <taxon>Gunneridae</taxon>
        <taxon>Pentapetalae</taxon>
        <taxon>rosids</taxon>
        <taxon>fabids</taxon>
        <taxon>Malpighiales</taxon>
        <taxon>Euphorbiaceae</taxon>
        <taxon>Acalyphoideae</taxon>
        <taxon>Acalypheae</taxon>
        <taxon>Ricinus</taxon>
    </lineage>
</organism>
<dbReference type="Proteomes" id="UP000008311">
    <property type="component" value="Unassembled WGS sequence"/>
</dbReference>
<gene>
    <name evidence="1" type="ORF">RCOM_1794510</name>
</gene>
<evidence type="ECO:0000313" key="2">
    <source>
        <dbReference type="Proteomes" id="UP000008311"/>
    </source>
</evidence>
<dbReference type="AlphaFoldDB" id="B9TFD4"/>
<reference evidence="2" key="1">
    <citation type="journal article" date="2010" name="Nat. Biotechnol.">
        <title>Draft genome sequence of the oilseed species Ricinus communis.</title>
        <authorList>
            <person name="Chan A.P."/>
            <person name="Crabtree J."/>
            <person name="Zhao Q."/>
            <person name="Lorenzi H."/>
            <person name="Orvis J."/>
            <person name="Puiu D."/>
            <person name="Melake-Berhan A."/>
            <person name="Jones K.M."/>
            <person name="Redman J."/>
            <person name="Chen G."/>
            <person name="Cahoon E.B."/>
            <person name="Gedil M."/>
            <person name="Stanke M."/>
            <person name="Haas B.J."/>
            <person name="Wortman J.R."/>
            <person name="Fraser-Liggett C.M."/>
            <person name="Ravel J."/>
            <person name="Rabinowicz P.D."/>
        </authorList>
    </citation>
    <scope>NUCLEOTIDE SEQUENCE [LARGE SCALE GENOMIC DNA]</scope>
    <source>
        <strain evidence="2">cv. Hale</strain>
    </source>
</reference>
<sequence length="193" mass="20410">RAHQGVQRQVLVRLGFLHGLLDLAHQGKEIATFIDAGTHHLDVDQIGHQGLGLATPPVGQRRAHAQVGLAGQALQRQREQRQHRAIERHALAGGELAQGSGERSAQAPAVLSLAAMRTGLAGTVGGQRQQRGCALQPGAPVVQLALELGRTGLAALALPHGVVARLQFQRWPGWRGAGAARLIGGRQFIEDDA</sequence>
<feature type="non-terminal residue" evidence="1">
    <location>
        <position position="1"/>
    </location>
</feature>
<protein>
    <submittedName>
        <fullName evidence="1">Uncharacterized protein</fullName>
    </submittedName>
</protein>